<accession>A0A9W7KX33</accession>
<sequence>MYTHELRRHFIEFVHVQTLMALRVATKGWNVAADALINEGVRSGELMVHDGKDISVREVMQFGMGLTKAQVHRRKLVKRVIFLLILRRSEVVPAPTPTSSLLTSPRALTASVLMTFVTAVV</sequence>
<protein>
    <submittedName>
        <fullName evidence="1">Uncharacterized protein</fullName>
    </submittedName>
</protein>
<proteinExistence type="predicted"/>
<evidence type="ECO:0000313" key="1">
    <source>
        <dbReference type="EMBL" id="GMI14958.1"/>
    </source>
</evidence>
<evidence type="ECO:0000313" key="2">
    <source>
        <dbReference type="Proteomes" id="UP001165122"/>
    </source>
</evidence>
<name>A0A9W7KX33_9STRA</name>
<dbReference type="EMBL" id="BRXW01000222">
    <property type="protein sequence ID" value="GMI14958.1"/>
    <property type="molecule type" value="Genomic_DNA"/>
</dbReference>
<organism evidence="1 2">
    <name type="scientific">Triparma laevis f. longispina</name>
    <dbReference type="NCBI Taxonomy" id="1714387"/>
    <lineage>
        <taxon>Eukaryota</taxon>
        <taxon>Sar</taxon>
        <taxon>Stramenopiles</taxon>
        <taxon>Ochrophyta</taxon>
        <taxon>Bolidophyceae</taxon>
        <taxon>Parmales</taxon>
        <taxon>Triparmaceae</taxon>
        <taxon>Triparma</taxon>
    </lineage>
</organism>
<dbReference type="Proteomes" id="UP001165122">
    <property type="component" value="Unassembled WGS sequence"/>
</dbReference>
<keyword evidence="2" id="KW-1185">Reference proteome</keyword>
<gene>
    <name evidence="1" type="ORF">TrLO_g10417</name>
</gene>
<reference evidence="2" key="1">
    <citation type="journal article" date="2023" name="Commun. Biol.">
        <title>Genome analysis of Parmales, the sister group of diatoms, reveals the evolutionary specialization of diatoms from phago-mixotrophs to photoautotrophs.</title>
        <authorList>
            <person name="Ban H."/>
            <person name="Sato S."/>
            <person name="Yoshikawa S."/>
            <person name="Yamada K."/>
            <person name="Nakamura Y."/>
            <person name="Ichinomiya M."/>
            <person name="Sato N."/>
            <person name="Blanc-Mathieu R."/>
            <person name="Endo H."/>
            <person name="Kuwata A."/>
            <person name="Ogata H."/>
        </authorList>
    </citation>
    <scope>NUCLEOTIDE SEQUENCE [LARGE SCALE GENOMIC DNA]</scope>
    <source>
        <strain evidence="2">NIES 3700</strain>
    </source>
</reference>
<comment type="caution">
    <text evidence="1">The sequence shown here is derived from an EMBL/GenBank/DDBJ whole genome shotgun (WGS) entry which is preliminary data.</text>
</comment>
<dbReference type="AlphaFoldDB" id="A0A9W7KX33"/>